<dbReference type="GO" id="GO:0016509">
    <property type="term" value="F:long-chain (3S)-3-hydroxyacyl-CoA dehydrogenase (NAD+) activity"/>
    <property type="evidence" value="ECO:0007669"/>
    <property type="project" value="TreeGrafter"/>
</dbReference>
<protein>
    <submittedName>
        <fullName evidence="13">Fatty oxidation complex subunit alpha</fullName>
    </submittedName>
</protein>
<dbReference type="Gene3D" id="1.10.1040.50">
    <property type="match status" value="1"/>
</dbReference>
<dbReference type="EMBL" id="AP012547">
    <property type="protein sequence ID" value="BAO27911.1"/>
    <property type="molecule type" value="Genomic_DNA"/>
</dbReference>
<comment type="pathway">
    <text evidence="1">Lipid metabolism; fatty acid beta-oxidation.</text>
</comment>
<dbReference type="Pfam" id="PF02737">
    <property type="entry name" value="3HCDH_N"/>
    <property type="match status" value="1"/>
</dbReference>
<evidence type="ECO:0000256" key="7">
    <source>
        <dbReference type="ARBA" id="ARBA00023098"/>
    </source>
</evidence>
<dbReference type="GO" id="GO:0004300">
    <property type="term" value="F:enoyl-CoA hydratase activity"/>
    <property type="evidence" value="ECO:0007669"/>
    <property type="project" value="TreeGrafter"/>
</dbReference>
<evidence type="ECO:0000256" key="9">
    <source>
        <dbReference type="ARBA" id="ARBA00023268"/>
    </source>
</evidence>
<evidence type="ECO:0000256" key="4">
    <source>
        <dbReference type="ARBA" id="ARBA00022963"/>
    </source>
</evidence>
<dbReference type="SUPFAM" id="SSF48179">
    <property type="entry name" value="6-phosphogluconate dehydrogenase C-terminal domain-like"/>
    <property type="match status" value="2"/>
</dbReference>
<evidence type="ECO:0000256" key="1">
    <source>
        <dbReference type="ARBA" id="ARBA00005005"/>
    </source>
</evidence>
<evidence type="ECO:0000256" key="2">
    <source>
        <dbReference type="ARBA" id="ARBA00007005"/>
    </source>
</evidence>
<proteinExistence type="inferred from homology"/>
<keyword evidence="8" id="KW-0456">Lyase</keyword>
<keyword evidence="4" id="KW-0442">Lipid degradation</keyword>
<dbReference type="Pfam" id="PF00725">
    <property type="entry name" value="3HCDH"/>
    <property type="match status" value="1"/>
</dbReference>
<feature type="domain" description="3-hydroxyacyl-CoA dehydrogenase C-terminal" evidence="11">
    <location>
        <begin position="500"/>
        <end position="597"/>
    </location>
</feature>
<dbReference type="InterPro" id="IPR008927">
    <property type="entry name" value="6-PGluconate_DH-like_C_sf"/>
</dbReference>
<dbReference type="InterPro" id="IPR029045">
    <property type="entry name" value="ClpP/crotonase-like_dom_sf"/>
</dbReference>
<name>W0SA98_9PROT</name>
<sequence>MLNYTVDAEGIATVEFDYPEKSQNILNAKSMGAYADAMQKALADPAVKGIVVASAKKDFIAGGDLAELGAATDAAAFHASISAWHKLMRAIELGGKPVAAALNGTTLGGGMEVALGCHYRVAADNPKARFGFPEVTLGLLPGAGGTQRLPRLAGMMAAAPLLMEGKRIKAAEAQKIGMIHAVVTVGAERTAARQWVADTLAAGTKPLQPWDMKGAKIPGGGPNTPNGMQMLMAANAMLREKTCDNYPAPKHILSCVYEGLSTNIDTGLAIEARYFTNLVMSPVSKNMIRSLFFGMQEANKLASRPAGVPTQKYSKIGMLGAGMMGAGIAMSTATAGMAIVLLDTTQEAAEKGKDYARKQWSKQVAKGRMTADAMEALLARIHPTADYADLKSCELVIEAVFEKREIKADVTKKAEAVLLADPAPDAIFASNTSTLPITGLAEASARPANFIGLHFFSPAEKMPLVEIIVGKATSDATLARSMDYVRAIGKTPIVVNDSRGFYTSRVFGTYVSEGMALLEEGVPPALIDKAGLIAGMPVGPLALADEVSIELVHKIAQQTRADLGSAYVERAADRVAAKMVADLGRLGRKSGAGFYDYPADGPKHLWSGLAQHFPVRVGADGTAALTLEQIVERLILVQSVETVRCLEEKVLRAPIDADVGAILGWGYPPFRGGPIGWLHTLGSAKSVAALDRLAEQNGPRFTPPKLLRDMAARGENFYPA</sequence>
<dbReference type="InterPro" id="IPR006176">
    <property type="entry name" value="3-OHacyl-CoA_DH_NAD-bd"/>
</dbReference>
<dbReference type="InterPro" id="IPR036291">
    <property type="entry name" value="NAD(P)-bd_dom_sf"/>
</dbReference>
<dbReference type="STRING" id="1223802.SUTH_00091"/>
<dbReference type="Gene3D" id="3.40.50.720">
    <property type="entry name" value="NAD(P)-binding Rossmann-like Domain"/>
    <property type="match status" value="1"/>
</dbReference>
<dbReference type="Proteomes" id="UP000031637">
    <property type="component" value="Chromosome"/>
</dbReference>
<keyword evidence="5" id="KW-0560">Oxidoreductase</keyword>
<evidence type="ECO:0000256" key="10">
    <source>
        <dbReference type="ARBA" id="ARBA00049556"/>
    </source>
</evidence>
<organism evidence="13 14">
    <name type="scientific">Sulfuritalea hydrogenivorans sk43H</name>
    <dbReference type="NCBI Taxonomy" id="1223802"/>
    <lineage>
        <taxon>Bacteria</taxon>
        <taxon>Pseudomonadati</taxon>
        <taxon>Pseudomonadota</taxon>
        <taxon>Betaproteobacteria</taxon>
        <taxon>Nitrosomonadales</taxon>
        <taxon>Sterolibacteriaceae</taxon>
        <taxon>Sulfuritalea</taxon>
    </lineage>
</organism>
<evidence type="ECO:0000256" key="3">
    <source>
        <dbReference type="ARBA" id="ARBA00022832"/>
    </source>
</evidence>
<dbReference type="Gene3D" id="3.90.226.10">
    <property type="entry name" value="2-enoyl-CoA Hydratase, Chain A, domain 1"/>
    <property type="match status" value="1"/>
</dbReference>
<evidence type="ECO:0000313" key="14">
    <source>
        <dbReference type="Proteomes" id="UP000031637"/>
    </source>
</evidence>
<keyword evidence="6" id="KW-0520">NAD</keyword>
<evidence type="ECO:0000256" key="8">
    <source>
        <dbReference type="ARBA" id="ARBA00023239"/>
    </source>
</evidence>
<dbReference type="OrthoDB" id="5287258at2"/>
<evidence type="ECO:0000259" key="11">
    <source>
        <dbReference type="Pfam" id="PF00725"/>
    </source>
</evidence>
<dbReference type="GO" id="GO:0070403">
    <property type="term" value="F:NAD+ binding"/>
    <property type="evidence" value="ECO:0007669"/>
    <property type="project" value="InterPro"/>
</dbReference>
<dbReference type="SUPFAM" id="SSF52096">
    <property type="entry name" value="ClpP/crotonase"/>
    <property type="match status" value="1"/>
</dbReference>
<evidence type="ECO:0000256" key="5">
    <source>
        <dbReference type="ARBA" id="ARBA00023002"/>
    </source>
</evidence>
<dbReference type="HOGENOM" id="CLU_009834_15_3_4"/>
<dbReference type="UniPathway" id="UPA00659"/>
<dbReference type="CDD" id="cd06558">
    <property type="entry name" value="crotonase-like"/>
    <property type="match status" value="1"/>
</dbReference>
<keyword evidence="9" id="KW-0511">Multifunctional enzyme</keyword>
<dbReference type="InterPro" id="IPR001753">
    <property type="entry name" value="Enoyl-CoA_hydra/iso"/>
</dbReference>
<keyword evidence="14" id="KW-1185">Reference proteome</keyword>
<dbReference type="FunFam" id="3.40.50.720:FF:000009">
    <property type="entry name" value="Fatty oxidation complex, alpha subunit"/>
    <property type="match status" value="1"/>
</dbReference>
<dbReference type="RefSeq" id="WP_041096229.1">
    <property type="nucleotide sequence ID" value="NZ_AP012547.1"/>
</dbReference>
<dbReference type="GO" id="GO:0006635">
    <property type="term" value="P:fatty acid beta-oxidation"/>
    <property type="evidence" value="ECO:0007669"/>
    <property type="project" value="UniProtKB-UniPathway"/>
</dbReference>
<comment type="similarity">
    <text evidence="2">In the central section; belongs to the 3-hydroxyacyl-CoA dehydrogenase family.</text>
</comment>
<feature type="domain" description="3-hydroxyacyl-CoA dehydrogenase NAD binding" evidence="12">
    <location>
        <begin position="315"/>
        <end position="497"/>
    </location>
</feature>
<dbReference type="PANTHER" id="PTHR43612:SF3">
    <property type="entry name" value="TRIFUNCTIONAL ENZYME SUBUNIT ALPHA, MITOCHONDRIAL"/>
    <property type="match status" value="1"/>
</dbReference>
<comment type="catalytic activity">
    <reaction evidence="10">
        <text>a (3S)-3-hydroxyacyl-CoA + NAD(+) = a 3-oxoacyl-CoA + NADH + H(+)</text>
        <dbReference type="Rhea" id="RHEA:22432"/>
        <dbReference type="ChEBI" id="CHEBI:15378"/>
        <dbReference type="ChEBI" id="CHEBI:57318"/>
        <dbReference type="ChEBI" id="CHEBI:57540"/>
        <dbReference type="ChEBI" id="CHEBI:57945"/>
        <dbReference type="ChEBI" id="CHEBI:90726"/>
        <dbReference type="EC" id="1.1.1.35"/>
    </reaction>
</comment>
<dbReference type="PANTHER" id="PTHR43612">
    <property type="entry name" value="TRIFUNCTIONAL ENZYME SUBUNIT ALPHA"/>
    <property type="match status" value="1"/>
</dbReference>
<dbReference type="KEGG" id="shd:SUTH_00091"/>
<reference evidence="13 14" key="1">
    <citation type="journal article" date="2014" name="Syst. Appl. Microbiol.">
        <title>Complete genomes of freshwater sulfur oxidizers Sulfuricella denitrificans skB26 and Sulfuritalea hydrogenivorans sk43H: genetic insights into the sulfur oxidation pathway of betaproteobacteria.</title>
        <authorList>
            <person name="Watanabe T."/>
            <person name="Kojima H."/>
            <person name="Fukui M."/>
        </authorList>
    </citation>
    <scope>NUCLEOTIDE SEQUENCE [LARGE SCALE GENOMIC DNA]</scope>
    <source>
        <strain evidence="13">DSM22779</strain>
    </source>
</reference>
<dbReference type="InterPro" id="IPR050136">
    <property type="entry name" value="FA_oxidation_alpha_subunit"/>
</dbReference>
<accession>W0SA98</accession>
<dbReference type="SUPFAM" id="SSF51735">
    <property type="entry name" value="NAD(P)-binding Rossmann-fold domains"/>
    <property type="match status" value="1"/>
</dbReference>
<dbReference type="Pfam" id="PF00378">
    <property type="entry name" value="ECH_1"/>
    <property type="match status" value="1"/>
</dbReference>
<keyword evidence="7" id="KW-0443">Lipid metabolism</keyword>
<evidence type="ECO:0000259" key="12">
    <source>
        <dbReference type="Pfam" id="PF02737"/>
    </source>
</evidence>
<evidence type="ECO:0000256" key="6">
    <source>
        <dbReference type="ARBA" id="ARBA00023027"/>
    </source>
</evidence>
<dbReference type="AlphaFoldDB" id="W0SA98"/>
<dbReference type="InterPro" id="IPR006108">
    <property type="entry name" value="3HC_DH_C"/>
</dbReference>
<keyword evidence="3" id="KW-0276">Fatty acid metabolism</keyword>
<gene>
    <name evidence="13" type="ORF">SUTH_00091</name>
</gene>
<evidence type="ECO:0000313" key="13">
    <source>
        <dbReference type="EMBL" id="BAO27911.1"/>
    </source>
</evidence>